<dbReference type="PANTHER" id="PTHR35317:SF38">
    <property type="entry name" value="RNA-DIRECTED DNA POLYMERASE"/>
    <property type="match status" value="1"/>
</dbReference>
<sequence length="339" mass="39095">MSTPPPNNNNNNNNNTNTIVTYKEIGPSLSNFQCRVLKSTNYTVWAIRTKTILEANGLWEMIEPTVNTVEDVKKDKAATAYLFQALSKELIIQVASCKSAKEVWDTLKIRHVDIEQVQKARLQTIKTEFDRMQMKKDETIDSFTARLSSIVTRATSCDFTFDQPTLVRKLLNSIPNRFIQIVASIEQFTNLDTVTLDETVGRLKTFEERIKSRRANTSDNHDKILFTKHDNKAGQIRQFGNHGQKKFNPSRKKWHNKYNKQSGDNSSHKNNPNKPKCSNKTSKVKCYNYQKFGHYANDCTQEKKVQEQSNLIKEDEEPTLLMAVINEDIKNEEILLNEK</sequence>
<dbReference type="EMBL" id="SZYD01000004">
    <property type="protein sequence ID" value="KAD6454707.1"/>
    <property type="molecule type" value="Genomic_DNA"/>
</dbReference>
<dbReference type="InterPro" id="IPR036875">
    <property type="entry name" value="Znf_CCHC_sf"/>
</dbReference>
<comment type="caution">
    <text evidence="2">The sequence shown here is derived from an EMBL/GenBank/DDBJ whole genome shotgun (WGS) entry which is preliminary data.</text>
</comment>
<evidence type="ECO:0000256" key="1">
    <source>
        <dbReference type="SAM" id="MobiDB-lite"/>
    </source>
</evidence>
<feature type="compositionally biased region" description="Basic residues" evidence="1">
    <location>
        <begin position="243"/>
        <end position="258"/>
    </location>
</feature>
<dbReference type="Proteomes" id="UP000326396">
    <property type="component" value="Linkage Group LG12"/>
</dbReference>
<reference evidence="2 3" key="1">
    <citation type="submission" date="2019-05" db="EMBL/GenBank/DDBJ databases">
        <title>Mikania micrantha, genome provides insights into the molecular mechanism of rapid growth.</title>
        <authorList>
            <person name="Liu B."/>
        </authorList>
    </citation>
    <scope>NUCLEOTIDE SEQUENCE [LARGE SCALE GENOMIC DNA]</scope>
    <source>
        <strain evidence="2">NLD-2019</strain>
        <tissue evidence="2">Leaf</tissue>
    </source>
</reference>
<dbReference type="PANTHER" id="PTHR35317">
    <property type="entry name" value="OS04G0629600 PROTEIN"/>
    <property type="match status" value="1"/>
</dbReference>
<name>A0A5N6PJV3_9ASTR</name>
<gene>
    <name evidence="2" type="ORF">E3N88_09413</name>
</gene>
<protein>
    <submittedName>
        <fullName evidence="2">Uncharacterized protein</fullName>
    </submittedName>
</protein>
<evidence type="ECO:0000313" key="3">
    <source>
        <dbReference type="Proteomes" id="UP000326396"/>
    </source>
</evidence>
<accession>A0A5N6PJV3</accession>
<dbReference type="OrthoDB" id="1679989at2759"/>
<proteinExistence type="predicted"/>
<evidence type="ECO:0000313" key="2">
    <source>
        <dbReference type="EMBL" id="KAD6454707.1"/>
    </source>
</evidence>
<feature type="region of interest" description="Disordered" evidence="1">
    <location>
        <begin position="235"/>
        <end position="280"/>
    </location>
</feature>
<dbReference type="Gene3D" id="4.10.60.10">
    <property type="entry name" value="Zinc finger, CCHC-type"/>
    <property type="match status" value="1"/>
</dbReference>
<dbReference type="AlphaFoldDB" id="A0A5N6PJV3"/>
<dbReference type="SUPFAM" id="SSF57756">
    <property type="entry name" value="Retrovirus zinc finger-like domains"/>
    <property type="match status" value="1"/>
</dbReference>
<dbReference type="GO" id="GO:0003676">
    <property type="term" value="F:nucleic acid binding"/>
    <property type="evidence" value="ECO:0007669"/>
    <property type="project" value="InterPro"/>
</dbReference>
<feature type="compositionally biased region" description="Low complexity" evidence="1">
    <location>
        <begin position="268"/>
        <end position="280"/>
    </location>
</feature>
<keyword evidence="3" id="KW-1185">Reference proteome</keyword>
<organism evidence="2 3">
    <name type="scientific">Mikania micrantha</name>
    <name type="common">bitter vine</name>
    <dbReference type="NCBI Taxonomy" id="192012"/>
    <lineage>
        <taxon>Eukaryota</taxon>
        <taxon>Viridiplantae</taxon>
        <taxon>Streptophyta</taxon>
        <taxon>Embryophyta</taxon>
        <taxon>Tracheophyta</taxon>
        <taxon>Spermatophyta</taxon>
        <taxon>Magnoliopsida</taxon>
        <taxon>eudicotyledons</taxon>
        <taxon>Gunneridae</taxon>
        <taxon>Pentapetalae</taxon>
        <taxon>asterids</taxon>
        <taxon>campanulids</taxon>
        <taxon>Asterales</taxon>
        <taxon>Asteraceae</taxon>
        <taxon>Asteroideae</taxon>
        <taxon>Heliantheae alliance</taxon>
        <taxon>Eupatorieae</taxon>
        <taxon>Mikania</taxon>
    </lineage>
</organism>
<dbReference type="GO" id="GO:0008270">
    <property type="term" value="F:zinc ion binding"/>
    <property type="evidence" value="ECO:0007669"/>
    <property type="project" value="InterPro"/>
</dbReference>
<dbReference type="Pfam" id="PF14223">
    <property type="entry name" value="Retrotran_gag_2"/>
    <property type="match status" value="1"/>
</dbReference>